<evidence type="ECO:0000313" key="1">
    <source>
        <dbReference type="EMBL" id="KKB80796.1"/>
    </source>
</evidence>
<name>A0A0F5LEI0_9HYPH</name>
<keyword evidence="2" id="KW-1185">Reference proteome</keyword>
<protein>
    <submittedName>
        <fullName evidence="1">Uncharacterized protein</fullName>
    </submittedName>
</protein>
<accession>A0A0F5LEI0</accession>
<dbReference type="EMBL" id="LAJG01000005">
    <property type="protein sequence ID" value="KKB80796.1"/>
    <property type="molecule type" value="Genomic_DNA"/>
</dbReference>
<evidence type="ECO:0000313" key="2">
    <source>
        <dbReference type="Proteomes" id="UP000033514"/>
    </source>
</evidence>
<sequence length="170" mass="18988">MTKRIIEHRLVQDPGITDAEYYHQRQTKSGPHVGKVYVAMNMVEYVGGLSRLQGASEMQIMAAAKYRMAYDRAQIGGARAVDYAAVKVDTSGPREDVLSGRMVDDLENYKQAVRCLGMMRSSIVERVVCHDQSLTHRGMGARARSRAKDELFAALDDLAVYFKLTTKRAA</sequence>
<dbReference type="Proteomes" id="UP000033514">
    <property type="component" value="Unassembled WGS sequence"/>
</dbReference>
<comment type="caution">
    <text evidence="1">The sequence shown here is derived from an EMBL/GenBank/DDBJ whole genome shotgun (WGS) entry which is preliminary data.</text>
</comment>
<dbReference type="PATRIC" id="fig|361041.3.peg.3560"/>
<dbReference type="OrthoDB" id="7961222at2"/>
<proteinExistence type="predicted"/>
<reference evidence="1 2" key="1">
    <citation type="submission" date="2015-03" db="EMBL/GenBank/DDBJ databases">
        <authorList>
            <person name="Hassan Y.I."/>
            <person name="Lepp D."/>
            <person name="Zhou T."/>
        </authorList>
    </citation>
    <scope>NUCLEOTIDE SEQUENCE [LARGE SCALE GENOMIC DNA]</scope>
    <source>
        <strain evidence="1 2">GH2-10</strain>
    </source>
</reference>
<organism evidence="1 2">
    <name type="scientific">Devosia soli</name>
    <dbReference type="NCBI Taxonomy" id="361041"/>
    <lineage>
        <taxon>Bacteria</taxon>
        <taxon>Pseudomonadati</taxon>
        <taxon>Pseudomonadota</taxon>
        <taxon>Alphaproteobacteria</taxon>
        <taxon>Hyphomicrobiales</taxon>
        <taxon>Devosiaceae</taxon>
        <taxon>Devosia</taxon>
    </lineage>
</organism>
<dbReference type="RefSeq" id="WP_046141149.1">
    <property type="nucleotide sequence ID" value="NZ_LAJG01000005.1"/>
</dbReference>
<dbReference type="AlphaFoldDB" id="A0A0F5LEI0"/>
<gene>
    <name evidence="1" type="ORF">VW35_00885</name>
</gene>